<organism evidence="2 3">
    <name type="scientific">Parasponia andersonii</name>
    <name type="common">Sponia andersonii</name>
    <dbReference type="NCBI Taxonomy" id="3476"/>
    <lineage>
        <taxon>Eukaryota</taxon>
        <taxon>Viridiplantae</taxon>
        <taxon>Streptophyta</taxon>
        <taxon>Embryophyta</taxon>
        <taxon>Tracheophyta</taxon>
        <taxon>Spermatophyta</taxon>
        <taxon>Magnoliopsida</taxon>
        <taxon>eudicotyledons</taxon>
        <taxon>Gunneridae</taxon>
        <taxon>Pentapetalae</taxon>
        <taxon>rosids</taxon>
        <taxon>fabids</taxon>
        <taxon>Rosales</taxon>
        <taxon>Cannabaceae</taxon>
        <taxon>Parasponia</taxon>
    </lineage>
</organism>
<evidence type="ECO:0000313" key="3">
    <source>
        <dbReference type="Proteomes" id="UP000237105"/>
    </source>
</evidence>
<proteinExistence type="predicted"/>
<feature type="region of interest" description="Disordered" evidence="1">
    <location>
        <begin position="1"/>
        <end position="39"/>
    </location>
</feature>
<dbReference type="OrthoDB" id="10351241at2759"/>
<dbReference type="AlphaFoldDB" id="A0A2P5B5F9"/>
<evidence type="ECO:0000256" key="1">
    <source>
        <dbReference type="SAM" id="MobiDB-lite"/>
    </source>
</evidence>
<sequence length="123" mass="13865">MAPFQTQFNPANTPPPPSSTNSSAPSSEEQSLTDFKSLSKPSNQPVIVVKVDLISISKGSTGNRARISSFASSPHPPFSVFSIPLQQEPFKYQFELWKPRSHLPSKFSFSERSMKYPFEQWRE</sequence>
<comment type="caution">
    <text evidence="2">The sequence shown here is derived from an EMBL/GenBank/DDBJ whole genome shotgun (WGS) entry which is preliminary data.</text>
</comment>
<keyword evidence="3" id="KW-1185">Reference proteome</keyword>
<reference evidence="3" key="1">
    <citation type="submission" date="2016-06" db="EMBL/GenBank/DDBJ databases">
        <title>Parallel loss of symbiosis genes in relatives of nitrogen-fixing non-legume Parasponia.</title>
        <authorList>
            <person name="Van Velzen R."/>
            <person name="Holmer R."/>
            <person name="Bu F."/>
            <person name="Rutten L."/>
            <person name="Van Zeijl A."/>
            <person name="Liu W."/>
            <person name="Santuari L."/>
            <person name="Cao Q."/>
            <person name="Sharma T."/>
            <person name="Shen D."/>
            <person name="Roswanjaya Y."/>
            <person name="Wardhani T."/>
            <person name="Kalhor M.S."/>
            <person name="Jansen J."/>
            <person name="Van den Hoogen J."/>
            <person name="Gungor B."/>
            <person name="Hartog M."/>
            <person name="Hontelez J."/>
            <person name="Verver J."/>
            <person name="Yang W.-C."/>
            <person name="Schijlen E."/>
            <person name="Repin R."/>
            <person name="Schilthuizen M."/>
            <person name="Schranz E."/>
            <person name="Heidstra R."/>
            <person name="Miyata K."/>
            <person name="Fedorova E."/>
            <person name="Kohlen W."/>
            <person name="Bisseling T."/>
            <person name="Smit S."/>
            <person name="Geurts R."/>
        </authorList>
    </citation>
    <scope>NUCLEOTIDE SEQUENCE [LARGE SCALE GENOMIC DNA]</scope>
    <source>
        <strain evidence="3">cv. WU1-14</strain>
    </source>
</reference>
<dbReference type="EMBL" id="JXTB01000359">
    <property type="protein sequence ID" value="PON44015.1"/>
    <property type="molecule type" value="Genomic_DNA"/>
</dbReference>
<name>A0A2P5B5F9_PARAD</name>
<dbReference type="Proteomes" id="UP000237105">
    <property type="component" value="Unassembled WGS sequence"/>
</dbReference>
<gene>
    <name evidence="2" type="ORF">PanWU01x14_269510</name>
</gene>
<feature type="compositionally biased region" description="Polar residues" evidence="1">
    <location>
        <begin position="28"/>
        <end position="39"/>
    </location>
</feature>
<protein>
    <submittedName>
        <fullName evidence="2">Uncharacterized protein</fullName>
    </submittedName>
</protein>
<evidence type="ECO:0000313" key="2">
    <source>
        <dbReference type="EMBL" id="PON44015.1"/>
    </source>
</evidence>
<accession>A0A2P5B5F9</accession>